<evidence type="ECO:0000313" key="8">
    <source>
        <dbReference type="EMBL" id="KAJ5388912.1"/>
    </source>
</evidence>
<organism evidence="8 9">
    <name type="scientific">Penicillium cosmopolitanum</name>
    <dbReference type="NCBI Taxonomy" id="1131564"/>
    <lineage>
        <taxon>Eukaryota</taxon>
        <taxon>Fungi</taxon>
        <taxon>Dikarya</taxon>
        <taxon>Ascomycota</taxon>
        <taxon>Pezizomycotina</taxon>
        <taxon>Eurotiomycetes</taxon>
        <taxon>Eurotiomycetidae</taxon>
        <taxon>Eurotiales</taxon>
        <taxon>Aspergillaceae</taxon>
        <taxon>Penicillium</taxon>
    </lineage>
</organism>
<dbReference type="EMBL" id="JAPZBU010000009">
    <property type="protein sequence ID" value="KAJ5388912.1"/>
    <property type="molecule type" value="Genomic_DNA"/>
</dbReference>
<keyword evidence="9" id="KW-1185">Reference proteome</keyword>
<dbReference type="Pfam" id="PF05462">
    <property type="entry name" value="Dicty_CAR"/>
    <property type="match status" value="1"/>
</dbReference>
<evidence type="ECO:0000256" key="6">
    <source>
        <dbReference type="SAM" id="Phobius"/>
    </source>
</evidence>
<reference evidence="8" key="2">
    <citation type="journal article" date="2023" name="IMA Fungus">
        <title>Comparative genomic study of the Penicillium genus elucidates a diverse pangenome and 15 lateral gene transfer events.</title>
        <authorList>
            <person name="Petersen C."/>
            <person name="Sorensen T."/>
            <person name="Nielsen M.R."/>
            <person name="Sondergaard T.E."/>
            <person name="Sorensen J.L."/>
            <person name="Fitzpatrick D.A."/>
            <person name="Frisvad J.C."/>
            <person name="Nielsen K.L."/>
        </authorList>
    </citation>
    <scope>NUCLEOTIDE SEQUENCE</scope>
    <source>
        <strain evidence="8">IBT 29677</strain>
    </source>
</reference>
<feature type="transmembrane region" description="Helical" evidence="6">
    <location>
        <begin position="92"/>
        <end position="110"/>
    </location>
</feature>
<evidence type="ECO:0000259" key="7">
    <source>
        <dbReference type="PROSITE" id="PS50261"/>
    </source>
</evidence>
<feature type="transmembrane region" description="Helical" evidence="6">
    <location>
        <begin position="122"/>
        <end position="140"/>
    </location>
</feature>
<dbReference type="GO" id="GO:0005886">
    <property type="term" value="C:plasma membrane"/>
    <property type="evidence" value="ECO:0007669"/>
    <property type="project" value="TreeGrafter"/>
</dbReference>
<dbReference type="PANTHER" id="PTHR23112">
    <property type="entry name" value="G PROTEIN-COUPLED RECEPTOR 157-RELATED"/>
    <property type="match status" value="1"/>
</dbReference>
<keyword evidence="2 6" id="KW-0812">Transmembrane</keyword>
<dbReference type="GO" id="GO:0007189">
    <property type="term" value="P:adenylate cyclase-activating G protein-coupled receptor signaling pathway"/>
    <property type="evidence" value="ECO:0007669"/>
    <property type="project" value="TreeGrafter"/>
</dbReference>
<dbReference type="GO" id="GO:0004930">
    <property type="term" value="F:G protein-coupled receptor activity"/>
    <property type="evidence" value="ECO:0007669"/>
    <property type="project" value="TreeGrafter"/>
</dbReference>
<proteinExistence type="predicted"/>
<dbReference type="Proteomes" id="UP001147747">
    <property type="component" value="Unassembled WGS sequence"/>
</dbReference>
<dbReference type="Gene3D" id="1.20.1070.10">
    <property type="entry name" value="Rhodopsin 7-helix transmembrane proteins"/>
    <property type="match status" value="1"/>
</dbReference>
<sequence length="397" mass="43712">MSLTEEQLRAISIAERVGGSSSLLGCAFIVTTYCASPAFRKPVNRLIFYASFGNAFAGVATIISRDGVLAGPNSSLCQAQAFFIQYWMPTDSLWSFCMAVNIYLTFYRRYSAEDLKKLEKWYFALCYGLPLILAIILSVIKTAERGRVYGPALHKTDPCLDMVFDHGTMAILTFGVLLWSSVLLATLELTSFLQGAGVRIYRQQKALRMTKDAPPANRVINVTRSVSFDVTACADKGATTEPAMPYSTCIESQKCHSGSGLDIQVKKNHSMWSYFRYSFIFFIAMVATWLPSFINRIYGIIDPAKPNFGLNLAGAFVLSLQGVWNAIIYTSTTLPVFKAKRASMVKSRSHARRPVKTARGGIDDISLGHVGFDERSNAGSTSSLAIRSPPENPIADV</sequence>
<protein>
    <recommendedName>
        <fullName evidence="7">G-protein coupled receptors family 2 profile 2 domain-containing protein</fullName>
    </recommendedName>
</protein>
<evidence type="ECO:0000256" key="1">
    <source>
        <dbReference type="ARBA" id="ARBA00004141"/>
    </source>
</evidence>
<evidence type="ECO:0000313" key="9">
    <source>
        <dbReference type="Proteomes" id="UP001147747"/>
    </source>
</evidence>
<comment type="subcellular location">
    <subcellularLocation>
        <location evidence="1">Membrane</location>
        <topology evidence="1">Multi-pass membrane protein</topology>
    </subcellularLocation>
</comment>
<name>A0A9X0B5N0_9EURO</name>
<dbReference type="RefSeq" id="XP_056486710.1">
    <property type="nucleotide sequence ID" value="XM_056636090.1"/>
</dbReference>
<evidence type="ECO:0000256" key="3">
    <source>
        <dbReference type="ARBA" id="ARBA00022989"/>
    </source>
</evidence>
<dbReference type="OrthoDB" id="18453at2759"/>
<comment type="caution">
    <text evidence="8">The sequence shown here is derived from an EMBL/GenBank/DDBJ whole genome shotgun (WGS) entry which is preliminary data.</text>
</comment>
<dbReference type="GeneID" id="81375070"/>
<keyword evidence="3 6" id="KW-1133">Transmembrane helix</keyword>
<feature type="transmembrane region" description="Helical" evidence="6">
    <location>
        <begin position="46"/>
        <end position="64"/>
    </location>
</feature>
<evidence type="ECO:0000256" key="4">
    <source>
        <dbReference type="ARBA" id="ARBA00023136"/>
    </source>
</evidence>
<dbReference type="InterPro" id="IPR017981">
    <property type="entry name" value="GPCR_2-like_7TM"/>
</dbReference>
<dbReference type="AlphaFoldDB" id="A0A9X0B5N0"/>
<keyword evidence="4 6" id="KW-0472">Membrane</keyword>
<dbReference type="PROSITE" id="PS50261">
    <property type="entry name" value="G_PROTEIN_RECEP_F2_4"/>
    <property type="match status" value="1"/>
</dbReference>
<reference evidence="8" key="1">
    <citation type="submission" date="2022-12" db="EMBL/GenBank/DDBJ databases">
        <authorList>
            <person name="Petersen C."/>
        </authorList>
    </citation>
    <scope>NUCLEOTIDE SEQUENCE</scope>
    <source>
        <strain evidence="8">IBT 29677</strain>
    </source>
</reference>
<feature type="transmembrane region" description="Helical" evidence="6">
    <location>
        <begin position="274"/>
        <end position="294"/>
    </location>
</feature>
<feature type="region of interest" description="Disordered" evidence="5">
    <location>
        <begin position="376"/>
        <end position="397"/>
    </location>
</feature>
<feature type="transmembrane region" description="Helical" evidence="6">
    <location>
        <begin position="170"/>
        <end position="193"/>
    </location>
</feature>
<dbReference type="SUPFAM" id="SSF81321">
    <property type="entry name" value="Family A G protein-coupled receptor-like"/>
    <property type="match status" value="1"/>
</dbReference>
<evidence type="ECO:0000256" key="2">
    <source>
        <dbReference type="ARBA" id="ARBA00022692"/>
    </source>
</evidence>
<dbReference type="PANTHER" id="PTHR23112:SF0">
    <property type="entry name" value="TRANSMEMBRANE PROTEIN 116"/>
    <property type="match status" value="1"/>
</dbReference>
<feature type="domain" description="G-protein coupled receptors family 2 profile 2" evidence="7">
    <location>
        <begin position="11"/>
        <end position="159"/>
    </location>
</feature>
<evidence type="ECO:0000256" key="5">
    <source>
        <dbReference type="SAM" id="MobiDB-lite"/>
    </source>
</evidence>
<dbReference type="GO" id="GO:0007166">
    <property type="term" value="P:cell surface receptor signaling pathway"/>
    <property type="evidence" value="ECO:0007669"/>
    <property type="project" value="InterPro"/>
</dbReference>
<accession>A0A9X0B5N0</accession>
<feature type="transmembrane region" description="Helical" evidence="6">
    <location>
        <begin position="314"/>
        <end position="337"/>
    </location>
</feature>
<gene>
    <name evidence="8" type="ORF">N7509_011453</name>
</gene>